<dbReference type="Proteomes" id="UP001233999">
    <property type="component" value="Unassembled WGS sequence"/>
</dbReference>
<organism evidence="2 3">
    <name type="scientific">Diploptera punctata</name>
    <name type="common">Pacific beetle cockroach</name>
    <dbReference type="NCBI Taxonomy" id="6984"/>
    <lineage>
        <taxon>Eukaryota</taxon>
        <taxon>Metazoa</taxon>
        <taxon>Ecdysozoa</taxon>
        <taxon>Arthropoda</taxon>
        <taxon>Hexapoda</taxon>
        <taxon>Insecta</taxon>
        <taxon>Pterygota</taxon>
        <taxon>Neoptera</taxon>
        <taxon>Polyneoptera</taxon>
        <taxon>Dictyoptera</taxon>
        <taxon>Blattodea</taxon>
        <taxon>Blaberoidea</taxon>
        <taxon>Blaberidae</taxon>
        <taxon>Diplopterinae</taxon>
        <taxon>Diploptera</taxon>
    </lineage>
</organism>
<protein>
    <submittedName>
        <fullName evidence="2">Uncharacterized protein</fullName>
    </submittedName>
</protein>
<sequence>WRSSSLSYCVMWHELKTLLRVMLASSIMQFFFLVIFGLFQRTHKATSLPRRLRAIFSFLVYLLEEGFNLLCTALTSKQPSAITENVLMYRPTEYLY</sequence>
<feature type="transmembrane region" description="Helical" evidence="1">
    <location>
        <begin position="20"/>
        <end position="39"/>
    </location>
</feature>
<comment type="caution">
    <text evidence="2">The sequence shown here is derived from an EMBL/GenBank/DDBJ whole genome shotgun (WGS) entry which is preliminary data.</text>
</comment>
<dbReference type="EMBL" id="JASPKZ010009834">
    <property type="protein sequence ID" value="KAJ9575498.1"/>
    <property type="molecule type" value="Genomic_DNA"/>
</dbReference>
<name>A0AAD7Z8P4_DIPPU</name>
<accession>A0AAD7Z8P4</accession>
<proteinExistence type="predicted"/>
<keyword evidence="1" id="KW-0812">Transmembrane</keyword>
<keyword evidence="1" id="KW-0472">Membrane</keyword>
<feature type="non-terminal residue" evidence="2">
    <location>
        <position position="96"/>
    </location>
</feature>
<evidence type="ECO:0000313" key="3">
    <source>
        <dbReference type="Proteomes" id="UP001233999"/>
    </source>
</evidence>
<keyword evidence="3" id="KW-1185">Reference proteome</keyword>
<gene>
    <name evidence="2" type="ORF">L9F63_007633</name>
</gene>
<evidence type="ECO:0000313" key="2">
    <source>
        <dbReference type="EMBL" id="KAJ9575498.1"/>
    </source>
</evidence>
<reference evidence="2" key="2">
    <citation type="submission" date="2023-05" db="EMBL/GenBank/DDBJ databases">
        <authorList>
            <person name="Fouks B."/>
        </authorList>
    </citation>
    <scope>NUCLEOTIDE SEQUENCE</scope>
    <source>
        <strain evidence="2">Stay&amp;Tobe</strain>
        <tissue evidence="2">Testes</tissue>
    </source>
</reference>
<evidence type="ECO:0000256" key="1">
    <source>
        <dbReference type="SAM" id="Phobius"/>
    </source>
</evidence>
<feature type="non-terminal residue" evidence="2">
    <location>
        <position position="1"/>
    </location>
</feature>
<reference evidence="2" key="1">
    <citation type="journal article" date="2023" name="IScience">
        <title>Live-bearing cockroach genome reveals convergent evolutionary mechanisms linked to viviparity in insects and beyond.</title>
        <authorList>
            <person name="Fouks B."/>
            <person name="Harrison M.C."/>
            <person name="Mikhailova A.A."/>
            <person name="Marchal E."/>
            <person name="English S."/>
            <person name="Carruthers M."/>
            <person name="Jennings E.C."/>
            <person name="Chiamaka E.L."/>
            <person name="Frigard R.A."/>
            <person name="Pippel M."/>
            <person name="Attardo G.M."/>
            <person name="Benoit J.B."/>
            <person name="Bornberg-Bauer E."/>
            <person name="Tobe S.S."/>
        </authorList>
    </citation>
    <scope>NUCLEOTIDE SEQUENCE</scope>
    <source>
        <strain evidence="2">Stay&amp;Tobe</strain>
    </source>
</reference>
<dbReference type="AlphaFoldDB" id="A0AAD7Z8P4"/>
<feature type="transmembrane region" description="Helical" evidence="1">
    <location>
        <begin position="51"/>
        <end position="70"/>
    </location>
</feature>
<keyword evidence="1" id="KW-1133">Transmembrane helix</keyword>